<sequence>MDLTLGSVFILYALLAFSPTSQASATPVNLTIDDTNTTYWTWMGNWTAVTPTTPCPGCWLQPDASQAHNFTWHDGESLSGSLNVQGSAVYIYGIDFESGAKISFALDGAPSTTHQYEGEEAYVYDALLFKLEGLDSAAQHTVSWLIQKNDNIVKSQLGPSSALFDYAVITVDQAATSSSVPSTTLSGGSSATSVVTIHKSDMGVLVGVVVGGLGAIGCLCVAFILLCRRRRTSVPVLLPINAPQHAEPGIAISRRKPATHELASYPLLSALPASPKVQPGVERVVGYDFEAMRELEEEPPAYE</sequence>
<dbReference type="Proteomes" id="UP000620124">
    <property type="component" value="Unassembled WGS sequence"/>
</dbReference>
<dbReference type="AlphaFoldDB" id="A0A8H7DBH9"/>
<accession>A0A8H7DBH9</accession>
<evidence type="ECO:0000313" key="4">
    <source>
        <dbReference type="Proteomes" id="UP000620124"/>
    </source>
</evidence>
<keyword evidence="1" id="KW-0812">Transmembrane</keyword>
<evidence type="ECO:0000256" key="2">
    <source>
        <dbReference type="SAM" id="SignalP"/>
    </source>
</evidence>
<name>A0A8H7DBH9_9AGAR</name>
<dbReference type="EMBL" id="JACAZI010000002">
    <property type="protein sequence ID" value="KAF7369354.1"/>
    <property type="molecule type" value="Genomic_DNA"/>
</dbReference>
<dbReference type="OrthoDB" id="3045159at2759"/>
<keyword evidence="2" id="KW-0732">Signal</keyword>
<feature type="signal peptide" evidence="2">
    <location>
        <begin position="1"/>
        <end position="25"/>
    </location>
</feature>
<proteinExistence type="predicted"/>
<reference evidence="3" key="1">
    <citation type="submission" date="2020-05" db="EMBL/GenBank/DDBJ databases">
        <title>Mycena genomes resolve the evolution of fungal bioluminescence.</title>
        <authorList>
            <person name="Tsai I.J."/>
        </authorList>
    </citation>
    <scope>NUCLEOTIDE SEQUENCE</scope>
    <source>
        <strain evidence="3">CCC161011</strain>
    </source>
</reference>
<organism evidence="3 4">
    <name type="scientific">Mycena venus</name>
    <dbReference type="NCBI Taxonomy" id="2733690"/>
    <lineage>
        <taxon>Eukaryota</taxon>
        <taxon>Fungi</taxon>
        <taxon>Dikarya</taxon>
        <taxon>Basidiomycota</taxon>
        <taxon>Agaricomycotina</taxon>
        <taxon>Agaricomycetes</taxon>
        <taxon>Agaricomycetidae</taxon>
        <taxon>Agaricales</taxon>
        <taxon>Marasmiineae</taxon>
        <taxon>Mycenaceae</taxon>
        <taxon>Mycena</taxon>
    </lineage>
</organism>
<feature type="chain" id="PRO_5034138069" evidence="2">
    <location>
        <begin position="26"/>
        <end position="303"/>
    </location>
</feature>
<gene>
    <name evidence="3" type="ORF">MVEN_00264000</name>
</gene>
<feature type="transmembrane region" description="Helical" evidence="1">
    <location>
        <begin position="202"/>
        <end position="226"/>
    </location>
</feature>
<evidence type="ECO:0000313" key="3">
    <source>
        <dbReference type="EMBL" id="KAF7369354.1"/>
    </source>
</evidence>
<evidence type="ECO:0000256" key="1">
    <source>
        <dbReference type="SAM" id="Phobius"/>
    </source>
</evidence>
<protein>
    <submittedName>
        <fullName evidence="3">Uncharacterized protein</fullName>
    </submittedName>
</protein>
<keyword evidence="1" id="KW-1133">Transmembrane helix</keyword>
<keyword evidence="4" id="KW-1185">Reference proteome</keyword>
<comment type="caution">
    <text evidence="3">The sequence shown here is derived from an EMBL/GenBank/DDBJ whole genome shotgun (WGS) entry which is preliminary data.</text>
</comment>
<keyword evidence="1" id="KW-0472">Membrane</keyword>